<organism evidence="1">
    <name type="scientific">marine sediment metagenome</name>
    <dbReference type="NCBI Taxonomy" id="412755"/>
    <lineage>
        <taxon>unclassified sequences</taxon>
        <taxon>metagenomes</taxon>
        <taxon>ecological metagenomes</taxon>
    </lineage>
</organism>
<accession>A0A0F9RUJ9</accession>
<dbReference type="EMBL" id="LAZR01002543">
    <property type="protein sequence ID" value="KKN28666.1"/>
    <property type="molecule type" value="Genomic_DNA"/>
</dbReference>
<reference evidence="1" key="1">
    <citation type="journal article" date="2015" name="Nature">
        <title>Complex archaea that bridge the gap between prokaryotes and eukaryotes.</title>
        <authorList>
            <person name="Spang A."/>
            <person name="Saw J.H."/>
            <person name="Jorgensen S.L."/>
            <person name="Zaremba-Niedzwiedzka K."/>
            <person name="Martijn J."/>
            <person name="Lind A.E."/>
            <person name="van Eijk R."/>
            <person name="Schleper C."/>
            <person name="Guy L."/>
            <person name="Ettema T.J."/>
        </authorList>
    </citation>
    <scope>NUCLEOTIDE SEQUENCE</scope>
</reference>
<name>A0A0F9RUJ9_9ZZZZ</name>
<gene>
    <name evidence="1" type="ORF">LCGC14_0851780</name>
</gene>
<comment type="caution">
    <text evidence="1">The sequence shown here is derived from an EMBL/GenBank/DDBJ whole genome shotgun (WGS) entry which is preliminary data.</text>
</comment>
<proteinExistence type="predicted"/>
<dbReference type="AlphaFoldDB" id="A0A0F9RUJ9"/>
<sequence length="60" mass="7047">MLRRQLIWRMGKVIVSKYKIKEIQAMLKILPLDVSVCLEDLGEIYSQDDETTNTKTSYQL</sequence>
<protein>
    <submittedName>
        <fullName evidence="1">Uncharacterized protein</fullName>
    </submittedName>
</protein>
<evidence type="ECO:0000313" key="1">
    <source>
        <dbReference type="EMBL" id="KKN28666.1"/>
    </source>
</evidence>